<accession>A0AAC9XQA5</accession>
<gene>
    <name evidence="5" type="ORF">CFF01_14450</name>
</gene>
<dbReference type="InterPro" id="IPR016869">
    <property type="entry name" value="UCP028135_HipA-like"/>
</dbReference>
<evidence type="ECO:0000313" key="6">
    <source>
        <dbReference type="Proteomes" id="UP000198233"/>
    </source>
</evidence>
<dbReference type="PANTHER" id="PTHR37419">
    <property type="entry name" value="SERINE/THREONINE-PROTEIN KINASE TOXIN HIPA"/>
    <property type="match status" value="1"/>
</dbReference>
<dbReference type="PIRSF" id="PIRSF028135">
    <property type="entry name" value="UCP028135_HipA-like"/>
    <property type="match status" value="1"/>
</dbReference>
<dbReference type="AlphaFoldDB" id="A0AAC9XQA5"/>
<evidence type="ECO:0000256" key="3">
    <source>
        <dbReference type="ARBA" id="ARBA00022777"/>
    </source>
</evidence>
<comment type="similarity">
    <text evidence="1">Belongs to the HipA Ser/Thr kinase family.</text>
</comment>
<dbReference type="InterPro" id="IPR012893">
    <property type="entry name" value="HipA-like_C"/>
</dbReference>
<keyword evidence="3" id="KW-0418">Kinase</keyword>
<dbReference type="PANTHER" id="PTHR37419:SF8">
    <property type="entry name" value="TOXIN YJJJ"/>
    <property type="match status" value="1"/>
</dbReference>
<evidence type="ECO:0000256" key="1">
    <source>
        <dbReference type="ARBA" id="ARBA00010164"/>
    </source>
</evidence>
<protein>
    <submittedName>
        <fullName evidence="5">Toxin HipA</fullName>
    </submittedName>
</protein>
<organism evidence="5 6">
    <name type="scientific">Shewanella marisflavi</name>
    <dbReference type="NCBI Taxonomy" id="260364"/>
    <lineage>
        <taxon>Bacteria</taxon>
        <taxon>Pseudomonadati</taxon>
        <taxon>Pseudomonadota</taxon>
        <taxon>Gammaproteobacteria</taxon>
        <taxon>Alteromonadales</taxon>
        <taxon>Shewanellaceae</taxon>
        <taxon>Shewanella</taxon>
    </lineage>
</organism>
<name>A0AAC9XQA5_9GAMM</name>
<evidence type="ECO:0000259" key="4">
    <source>
        <dbReference type="Pfam" id="PF07804"/>
    </source>
</evidence>
<keyword evidence="2" id="KW-0808">Transferase</keyword>
<sequence>MVMTKLTIQIKLGVNWHDAATLSFEQDQMSLKYLEPYALEHFGCDDNRALSVNLPVTVFPYHTTTKKPFRFIDDIVLSGAGKRFWIANGLSKGSSTYNTLHQFTCGPIGNIRVKEACASTCADPLLCETSFTVDDVVNKGWDLLDYAKKLGIDVRSATGAGGEAPKYLLSKQGQLVWLSSFGTIKAANSEHYLVKFPRGKQSAIDSDILRAEFHYYHELEALGFNTIATKGMMLLEGPKCPSLWLPRFDVVTADDGGVTQRAIESVYSVLQKPPGSLLDHEETLRTLIQTIQSSFMVQEQGYQFDVENFVIEWVKRDLTNIIFGNSDNHGRNISLVRSQGKIMLAPIYDFAPMKADPQGVVRTITWHANIEIGGNLNFLKIAEALDDLVPTDRLLNELGCLAESLLSLRSRLEKRGVPAAILNYPSIGLNFIEKKLQDLC</sequence>
<dbReference type="Pfam" id="PF07804">
    <property type="entry name" value="HipA_C"/>
    <property type="match status" value="1"/>
</dbReference>
<dbReference type="GO" id="GO:0005829">
    <property type="term" value="C:cytosol"/>
    <property type="evidence" value="ECO:0007669"/>
    <property type="project" value="TreeGrafter"/>
</dbReference>
<proteinExistence type="inferred from homology"/>
<dbReference type="Gene3D" id="1.10.1070.20">
    <property type="match status" value="1"/>
</dbReference>
<dbReference type="EMBL" id="CP022272">
    <property type="protein sequence ID" value="ASJ98694.1"/>
    <property type="molecule type" value="Genomic_DNA"/>
</dbReference>
<dbReference type="Proteomes" id="UP000198233">
    <property type="component" value="Chromosome"/>
</dbReference>
<evidence type="ECO:0000256" key="2">
    <source>
        <dbReference type="ARBA" id="ARBA00022679"/>
    </source>
</evidence>
<reference evidence="5 6" key="1">
    <citation type="submission" date="2017-06" db="EMBL/GenBank/DDBJ databases">
        <title>Complete genome sequence of Shewanella marisflavi EP1 associated with anaerobic 2,4-dinitrotoluene reduction and salt tolerance.</title>
        <authorList>
            <person name="Huang J."/>
        </authorList>
    </citation>
    <scope>NUCLEOTIDE SEQUENCE [LARGE SCALE GENOMIC DNA]</scope>
    <source>
        <strain evidence="5 6">EP1</strain>
    </source>
</reference>
<dbReference type="GO" id="GO:0004674">
    <property type="term" value="F:protein serine/threonine kinase activity"/>
    <property type="evidence" value="ECO:0007669"/>
    <property type="project" value="TreeGrafter"/>
</dbReference>
<evidence type="ECO:0000313" key="5">
    <source>
        <dbReference type="EMBL" id="ASJ98694.1"/>
    </source>
</evidence>
<feature type="domain" description="HipA-like C-terminal" evidence="4">
    <location>
        <begin position="160"/>
        <end position="368"/>
    </location>
</feature>
<dbReference type="InterPro" id="IPR052028">
    <property type="entry name" value="HipA_Ser/Thr_kinase"/>
</dbReference>
<dbReference type="KEGG" id="smav:CFF01_14450"/>